<protein>
    <submittedName>
        <fullName evidence="9">Uncharacterized protein</fullName>
    </submittedName>
</protein>
<evidence type="ECO:0000256" key="5">
    <source>
        <dbReference type="ARBA" id="ARBA00022970"/>
    </source>
</evidence>
<keyword evidence="4 8" id="KW-0812">Transmembrane</keyword>
<evidence type="ECO:0000256" key="1">
    <source>
        <dbReference type="ARBA" id="ARBA00004167"/>
    </source>
</evidence>
<dbReference type="GO" id="GO:0016020">
    <property type="term" value="C:membrane"/>
    <property type="evidence" value="ECO:0007669"/>
    <property type="project" value="UniProtKB-SubCell"/>
</dbReference>
<dbReference type="GO" id="GO:0006865">
    <property type="term" value="P:amino acid transport"/>
    <property type="evidence" value="ECO:0007669"/>
    <property type="project" value="UniProtKB-KW"/>
</dbReference>
<dbReference type="PANTHER" id="PTHR33228:SF61">
    <property type="entry name" value="PROTEIN GLUTAMINE DUMPER 2-LIKE"/>
    <property type="match status" value="1"/>
</dbReference>
<keyword evidence="10" id="KW-1185">Reference proteome</keyword>
<proteinExistence type="inferred from homology"/>
<evidence type="ECO:0000256" key="6">
    <source>
        <dbReference type="ARBA" id="ARBA00022989"/>
    </source>
</evidence>
<comment type="subcellular location">
    <subcellularLocation>
        <location evidence="1">Membrane</location>
        <topology evidence="1">Single-pass membrane protein</topology>
    </subcellularLocation>
</comment>
<dbReference type="PANTHER" id="PTHR33228">
    <property type="entry name" value="PROTEIN GLUTAMINE DUMPER 4-RELATED"/>
    <property type="match status" value="1"/>
</dbReference>
<comment type="similarity">
    <text evidence="2">Belongs to the GLUTAMINE DUMPER 1 (TC 9.B.60) family.</text>
</comment>
<evidence type="ECO:0000256" key="3">
    <source>
        <dbReference type="ARBA" id="ARBA00022448"/>
    </source>
</evidence>
<evidence type="ECO:0000313" key="10">
    <source>
        <dbReference type="Proteomes" id="UP001311915"/>
    </source>
</evidence>
<sequence>MGCSRSTISSVPPYLYGGITIIFLAIFMALIAITCSRCKKKSQIFPSSSPVYKDDIHNQIQMVVTIKPKIVVVIAGDNKLIYLASPSLA</sequence>
<dbReference type="InterPro" id="IPR040359">
    <property type="entry name" value="GDU"/>
</dbReference>
<feature type="transmembrane region" description="Helical" evidence="8">
    <location>
        <begin position="14"/>
        <end position="35"/>
    </location>
</feature>
<keyword evidence="7 8" id="KW-0472">Membrane</keyword>
<accession>A0AAV9M9P5</accession>
<dbReference type="AlphaFoldDB" id="A0AAV9M9P5"/>
<evidence type="ECO:0000256" key="8">
    <source>
        <dbReference type="SAM" id="Phobius"/>
    </source>
</evidence>
<evidence type="ECO:0000256" key="2">
    <source>
        <dbReference type="ARBA" id="ARBA00009977"/>
    </source>
</evidence>
<keyword evidence="6 8" id="KW-1133">Transmembrane helix</keyword>
<evidence type="ECO:0000256" key="4">
    <source>
        <dbReference type="ARBA" id="ARBA00022692"/>
    </source>
</evidence>
<gene>
    <name evidence="9" type="ORF">R3W88_007900</name>
</gene>
<keyword evidence="5" id="KW-0029">Amino-acid transport</keyword>
<reference evidence="9 10" key="1">
    <citation type="submission" date="2023-10" db="EMBL/GenBank/DDBJ databases">
        <title>Genome-Wide Identification Analysis in wild type Solanum Pinnatisectum Reveals Some Genes Defensing Phytophthora Infestans.</title>
        <authorList>
            <person name="Sun C."/>
        </authorList>
    </citation>
    <scope>NUCLEOTIDE SEQUENCE [LARGE SCALE GENOMIC DNA]</scope>
    <source>
        <strain evidence="9">LQN</strain>
        <tissue evidence="9">Leaf</tissue>
    </source>
</reference>
<evidence type="ECO:0000256" key="7">
    <source>
        <dbReference type="ARBA" id="ARBA00023136"/>
    </source>
</evidence>
<comment type="caution">
    <text evidence="9">The sequence shown here is derived from an EMBL/GenBank/DDBJ whole genome shotgun (WGS) entry which is preliminary data.</text>
</comment>
<keyword evidence="3" id="KW-0813">Transport</keyword>
<dbReference type="EMBL" id="JAWPEI010000002">
    <property type="protein sequence ID" value="KAK4733639.1"/>
    <property type="molecule type" value="Genomic_DNA"/>
</dbReference>
<name>A0AAV9M9P5_9SOLN</name>
<dbReference type="GO" id="GO:0080143">
    <property type="term" value="P:regulation of amino acid export"/>
    <property type="evidence" value="ECO:0007669"/>
    <property type="project" value="InterPro"/>
</dbReference>
<organism evidence="9 10">
    <name type="scientific">Solanum pinnatisectum</name>
    <name type="common">tansyleaf nightshade</name>
    <dbReference type="NCBI Taxonomy" id="50273"/>
    <lineage>
        <taxon>Eukaryota</taxon>
        <taxon>Viridiplantae</taxon>
        <taxon>Streptophyta</taxon>
        <taxon>Embryophyta</taxon>
        <taxon>Tracheophyta</taxon>
        <taxon>Spermatophyta</taxon>
        <taxon>Magnoliopsida</taxon>
        <taxon>eudicotyledons</taxon>
        <taxon>Gunneridae</taxon>
        <taxon>Pentapetalae</taxon>
        <taxon>asterids</taxon>
        <taxon>lamiids</taxon>
        <taxon>Solanales</taxon>
        <taxon>Solanaceae</taxon>
        <taxon>Solanoideae</taxon>
        <taxon>Solaneae</taxon>
        <taxon>Solanum</taxon>
    </lineage>
</organism>
<evidence type="ECO:0000313" key="9">
    <source>
        <dbReference type="EMBL" id="KAK4733639.1"/>
    </source>
</evidence>
<dbReference type="Proteomes" id="UP001311915">
    <property type="component" value="Unassembled WGS sequence"/>
</dbReference>